<dbReference type="Pfam" id="PF02782">
    <property type="entry name" value="FGGY_C"/>
    <property type="match status" value="1"/>
</dbReference>
<comment type="similarity">
    <text evidence="1">Belongs to the FGGY kinase family.</text>
</comment>
<gene>
    <name evidence="10" type="primary">rhaB</name>
    <name evidence="10" type="ORF">INT76_09450</name>
</gene>
<evidence type="ECO:0000313" key="11">
    <source>
        <dbReference type="Proteomes" id="UP000677616"/>
    </source>
</evidence>
<dbReference type="InterPro" id="IPR018484">
    <property type="entry name" value="FGGY_N"/>
</dbReference>
<dbReference type="EC" id="2.7.1.5" evidence="7"/>
<dbReference type="PANTHER" id="PTHR43095">
    <property type="entry name" value="SUGAR KINASE"/>
    <property type="match status" value="1"/>
</dbReference>
<dbReference type="InterPro" id="IPR000577">
    <property type="entry name" value="Carb_kinase_FGGY"/>
</dbReference>
<dbReference type="GO" id="GO:0008993">
    <property type="term" value="F:rhamnulokinase activity"/>
    <property type="evidence" value="ECO:0007669"/>
    <property type="project" value="UniProtKB-EC"/>
</dbReference>
<dbReference type="Proteomes" id="UP000677616">
    <property type="component" value="Chromosome"/>
</dbReference>
<evidence type="ECO:0000256" key="7">
    <source>
        <dbReference type="NCBIfam" id="TIGR02627"/>
    </source>
</evidence>
<keyword evidence="3" id="KW-0547">Nucleotide-binding</keyword>
<keyword evidence="4" id="KW-0418">Kinase</keyword>
<dbReference type="Pfam" id="PF00370">
    <property type="entry name" value="FGGY_N"/>
    <property type="match status" value="1"/>
</dbReference>
<evidence type="ECO:0000256" key="3">
    <source>
        <dbReference type="ARBA" id="ARBA00022741"/>
    </source>
</evidence>
<dbReference type="SUPFAM" id="SSF53067">
    <property type="entry name" value="Actin-like ATPase domain"/>
    <property type="match status" value="2"/>
</dbReference>
<protein>
    <recommendedName>
        <fullName evidence="7">Rhamnulokinase</fullName>
        <ecNumber evidence="7">2.7.1.5</ecNumber>
    </recommendedName>
</protein>
<dbReference type="InterPro" id="IPR018485">
    <property type="entry name" value="FGGY_C"/>
</dbReference>
<dbReference type="InterPro" id="IPR043129">
    <property type="entry name" value="ATPase_NBD"/>
</dbReference>
<dbReference type="NCBIfam" id="TIGR02627">
    <property type="entry name" value="rhamnulo_kin"/>
    <property type="match status" value="1"/>
</dbReference>
<evidence type="ECO:0000256" key="6">
    <source>
        <dbReference type="ARBA" id="ARBA00023308"/>
    </source>
</evidence>
<dbReference type="CDD" id="cd07771">
    <property type="entry name" value="ASKHA_NBD_FGGY_RhaB-like"/>
    <property type="match status" value="1"/>
</dbReference>
<evidence type="ECO:0000256" key="2">
    <source>
        <dbReference type="ARBA" id="ARBA00022679"/>
    </source>
</evidence>
<keyword evidence="11" id="KW-1185">Reference proteome</keyword>
<dbReference type="InterPro" id="IPR050406">
    <property type="entry name" value="FGGY_Carb_Kinase"/>
</dbReference>
<sequence length="462" mass="51707">MTYHVAIDIGASSGRVILANKIDGLELREIHRFKNGFVEADGHDRWDIDQLVDNVLIGLEKVKQSGVNTCTIGIDTWAVDYCLLDKNGNLLAQPIAYRDARTQGAMEQVFQHISKETIYQKTGIQFLNFNTLYQLFVEDRSLLEKTDKILMIPDYIAYRLTGKMTGEVTNWSTTQFMNLETRTFDKELLEVIGIETGKFPDLIEAGGFIGRLEVDGYDLPEAQVIAVGTHDTASAVVGVPATSENWAYISSGTWSLIGIESKQPIANQDSYLANYTNEWGAYQTYRFLKNITGMWCVQEIARLTDYRYSFKEMAEQAALVEPFQQEIDLNDDRFTNPENMIEEIKEACREIGQKVPESIGELVMAVYSNLAKAYGRELKQVEALTGQTIDCLHIVGGGSNISLLNQLTANVIGKEVIAGPGEATAIGNILVQMITTGEFENLQEARQWLAETSEFETFIPQL</sequence>
<evidence type="ECO:0000259" key="8">
    <source>
        <dbReference type="Pfam" id="PF00370"/>
    </source>
</evidence>
<organism evidence="10 11">
    <name type="scientific">Streptococcus oriscaviae</name>
    <dbReference type="NCBI Taxonomy" id="2781599"/>
    <lineage>
        <taxon>Bacteria</taxon>
        <taxon>Bacillati</taxon>
        <taxon>Bacillota</taxon>
        <taxon>Bacilli</taxon>
        <taxon>Lactobacillales</taxon>
        <taxon>Streptococcaceae</taxon>
        <taxon>Streptococcus</taxon>
    </lineage>
</organism>
<evidence type="ECO:0000256" key="5">
    <source>
        <dbReference type="ARBA" id="ARBA00022840"/>
    </source>
</evidence>
<evidence type="ECO:0000256" key="4">
    <source>
        <dbReference type="ARBA" id="ARBA00022777"/>
    </source>
</evidence>
<name>A0ABX7YJQ1_9STRE</name>
<accession>A0ABX7YJQ1</accession>
<feature type="domain" description="Carbohydrate kinase FGGY N-terminal" evidence="8">
    <location>
        <begin position="3"/>
        <end position="238"/>
    </location>
</feature>
<feature type="domain" description="Carbohydrate kinase FGGY C-terminal" evidence="9">
    <location>
        <begin position="247"/>
        <end position="434"/>
    </location>
</feature>
<keyword evidence="2 10" id="KW-0808">Transferase</keyword>
<dbReference type="RefSeq" id="WP_212570198.1">
    <property type="nucleotide sequence ID" value="NZ_CP073084.1"/>
</dbReference>
<keyword evidence="6" id="KW-0684">Rhamnose metabolism</keyword>
<reference evidence="10 11" key="1">
    <citation type="submission" date="2021-04" db="EMBL/GenBank/DDBJ databases">
        <title>Complete genome sequence of a novel Streptococcus species.</title>
        <authorList>
            <person name="Teng J.L.L."/>
        </authorList>
    </citation>
    <scope>NUCLEOTIDE SEQUENCE [LARGE SCALE GENOMIC DNA]</scope>
    <source>
        <strain evidence="10 11">HKU75</strain>
    </source>
</reference>
<proteinExistence type="inferred from homology"/>
<dbReference type="Gene3D" id="3.30.420.40">
    <property type="match status" value="2"/>
</dbReference>
<evidence type="ECO:0000259" key="9">
    <source>
        <dbReference type="Pfam" id="PF02782"/>
    </source>
</evidence>
<evidence type="ECO:0000313" key="10">
    <source>
        <dbReference type="EMBL" id="QUE54041.1"/>
    </source>
</evidence>
<dbReference type="PANTHER" id="PTHR43095:SF5">
    <property type="entry name" value="XYLULOSE KINASE"/>
    <property type="match status" value="1"/>
</dbReference>
<dbReference type="InterPro" id="IPR013449">
    <property type="entry name" value="Rhamnulokinase"/>
</dbReference>
<dbReference type="PIRSF" id="PIRSF000538">
    <property type="entry name" value="GlpK"/>
    <property type="match status" value="1"/>
</dbReference>
<dbReference type="EMBL" id="CP073084">
    <property type="protein sequence ID" value="QUE54041.1"/>
    <property type="molecule type" value="Genomic_DNA"/>
</dbReference>
<evidence type="ECO:0000256" key="1">
    <source>
        <dbReference type="ARBA" id="ARBA00009156"/>
    </source>
</evidence>
<keyword evidence="5" id="KW-0067">ATP-binding</keyword>